<sequence>MSGDGSVQDASIEQVEADMRLLEELLERNKFDRSFHGQHEDQEGEEGLETGRSYGRLMRILGEGSEDDEVVSGSGTRDLEEELDAGSSPVEVTDFFSGERGRLVSSFLSEEEEEEEENEAGELTMRDLPFRGEDSNPSHRIPSPSPAGADAAEPSQAAAQRRRKKSKKARPEDLVPRTLTRAPRNRHSMANVMEKVAAEEMAELTFRPKTAWGGGEAAAPAPMGRKAKGDRIDRLSRPMTDKWTQRELDKLREEMAEASKYPFAPSIGDRSAELATKKARRGVNEEDIDDTEGAHQSGEPIEVRLMKSSRQREASRRQAKLEKEYAELMHCTFKPNVSARGRHLPDDYKPIHQRLHKVLQEKSLRLASARMSQEMEDPNLTFAPKINSKSAKLARMKQIKEELSTIDRLASGMPTTARDEAAETRRRELETRRRKGKAAVAWSSSTKPAPAASPSASPGSGAAKSHEPKPKVTVMDVSKVVPKEFIDCTFSPQINKKSKEILQNSEVWHPDFYKRQDQAVQHKRRLLSEGKRTEDPDCTFRPDIGNARHFLRQQENKNLKETKIETVTRLSSRDLEEKRIREESIRESYYSQFDFKPMLSDRSREIARGPTNLNELVYNERGEKIRRSIAREVEEEFNQVCTFQPDLGPTTSSRPGGRGGQENVVPLAALQIAGDKETVIQRIEQYRQEKELRIRESREEREQERLRECTFAPRTNHGAVGARLNKPVVVHGLTRFLRNREAARRKEEEKRRREKEVFVTGHKTSSRSGAPRPCFTVAEPFRLSKSKTAKKKMDALRMELERDFEEKCTFQPKLRSF</sequence>
<feature type="compositionally biased region" description="Acidic residues" evidence="2">
    <location>
        <begin position="109"/>
        <end position="120"/>
    </location>
</feature>
<feature type="compositionally biased region" description="Low complexity" evidence="2">
    <location>
        <begin position="147"/>
        <end position="159"/>
    </location>
</feature>
<feature type="compositionally biased region" description="Basic and acidic residues" evidence="2">
    <location>
        <begin position="742"/>
        <end position="757"/>
    </location>
</feature>
<proteinExistence type="predicted"/>
<evidence type="ECO:0000256" key="2">
    <source>
        <dbReference type="SAM" id="MobiDB-lite"/>
    </source>
</evidence>
<feature type="compositionally biased region" description="Basic and acidic residues" evidence="2">
    <location>
        <begin position="417"/>
        <end position="431"/>
    </location>
</feature>
<dbReference type="EMBL" id="CP151516">
    <property type="protein sequence ID" value="WZN66724.1"/>
    <property type="molecule type" value="Genomic_DNA"/>
</dbReference>
<feature type="region of interest" description="Disordered" evidence="2">
    <location>
        <begin position="411"/>
        <end position="470"/>
    </location>
</feature>
<accession>A0AAX4PM92</accession>
<dbReference type="AlphaFoldDB" id="A0AAX4PM92"/>
<keyword evidence="1" id="KW-0175">Coiled coil</keyword>
<keyword evidence="4" id="KW-1185">Reference proteome</keyword>
<dbReference type="Proteomes" id="UP001472866">
    <property type="component" value="Chromosome 16"/>
</dbReference>
<evidence type="ECO:0000313" key="4">
    <source>
        <dbReference type="Proteomes" id="UP001472866"/>
    </source>
</evidence>
<feature type="compositionally biased region" description="Basic and acidic residues" evidence="2">
    <location>
        <begin position="227"/>
        <end position="246"/>
    </location>
</feature>
<name>A0AAX4PM92_9CHLO</name>
<organism evidence="3 4">
    <name type="scientific">Chloropicon roscoffensis</name>
    <dbReference type="NCBI Taxonomy" id="1461544"/>
    <lineage>
        <taxon>Eukaryota</taxon>
        <taxon>Viridiplantae</taxon>
        <taxon>Chlorophyta</taxon>
        <taxon>Chloropicophyceae</taxon>
        <taxon>Chloropicales</taxon>
        <taxon>Chloropicaceae</taxon>
        <taxon>Chloropicon</taxon>
    </lineage>
</organism>
<evidence type="ECO:0000313" key="3">
    <source>
        <dbReference type="EMBL" id="WZN66724.1"/>
    </source>
</evidence>
<feature type="compositionally biased region" description="Low complexity" evidence="2">
    <location>
        <begin position="443"/>
        <end position="463"/>
    </location>
</feature>
<feature type="region of interest" description="Disordered" evidence="2">
    <location>
        <begin position="742"/>
        <end position="773"/>
    </location>
</feature>
<reference evidence="3 4" key="1">
    <citation type="submission" date="2024-03" db="EMBL/GenBank/DDBJ databases">
        <title>Complete genome sequence of the green alga Chloropicon roscoffensis RCC1871.</title>
        <authorList>
            <person name="Lemieux C."/>
            <person name="Pombert J.-F."/>
            <person name="Otis C."/>
            <person name="Turmel M."/>
        </authorList>
    </citation>
    <scope>NUCLEOTIDE SEQUENCE [LARGE SCALE GENOMIC DNA]</scope>
    <source>
        <strain evidence="3 4">RCC1871</strain>
    </source>
</reference>
<feature type="region of interest" description="Disordered" evidence="2">
    <location>
        <begin position="272"/>
        <end position="319"/>
    </location>
</feature>
<feature type="coiled-coil region" evidence="1">
    <location>
        <begin position="680"/>
        <end position="707"/>
    </location>
</feature>
<protein>
    <submittedName>
        <fullName evidence="3">Uncharacterized protein</fullName>
    </submittedName>
</protein>
<gene>
    <name evidence="3" type="ORF">HKI87_16g82940</name>
</gene>
<evidence type="ECO:0000256" key="1">
    <source>
        <dbReference type="SAM" id="Coils"/>
    </source>
</evidence>
<feature type="region of interest" description="Disordered" evidence="2">
    <location>
        <begin position="207"/>
        <end position="246"/>
    </location>
</feature>
<dbReference type="PANTHER" id="PTHR37028">
    <property type="entry name" value="UNNAMED PRODUCT-RELATED"/>
    <property type="match status" value="1"/>
</dbReference>
<feature type="compositionally biased region" description="Basic and acidic residues" evidence="2">
    <location>
        <begin position="301"/>
        <end position="319"/>
    </location>
</feature>
<feature type="region of interest" description="Disordered" evidence="2">
    <location>
        <begin position="33"/>
        <end position="189"/>
    </location>
</feature>
<dbReference type="PANTHER" id="PTHR37028:SF4">
    <property type="entry name" value="ALMS MOTIF DOMAIN-CONTAINING PROTEIN"/>
    <property type="match status" value="1"/>
</dbReference>
<feature type="compositionally biased region" description="Basic and acidic residues" evidence="2">
    <location>
        <begin position="124"/>
        <end position="137"/>
    </location>
</feature>